<dbReference type="InterPro" id="IPR041617">
    <property type="entry name" value="TPR_MalT"/>
</dbReference>
<feature type="domain" description="HTH luxR-type" evidence="4">
    <location>
        <begin position="834"/>
        <end position="899"/>
    </location>
</feature>
<dbReference type="Gene3D" id="3.40.50.300">
    <property type="entry name" value="P-loop containing nucleotide triphosphate hydrolases"/>
    <property type="match status" value="1"/>
</dbReference>
<evidence type="ECO:0000256" key="3">
    <source>
        <dbReference type="ARBA" id="ARBA00023163"/>
    </source>
</evidence>
<keyword evidence="6" id="KW-1185">Reference proteome</keyword>
<dbReference type="Pfam" id="PF17874">
    <property type="entry name" value="TPR_MalT"/>
    <property type="match status" value="1"/>
</dbReference>
<dbReference type="Gene3D" id="1.25.40.10">
    <property type="entry name" value="Tetratricopeptide repeat domain"/>
    <property type="match status" value="1"/>
</dbReference>
<evidence type="ECO:0000313" key="5">
    <source>
        <dbReference type="EMBL" id="SFU16223.1"/>
    </source>
</evidence>
<dbReference type="InterPro" id="IPR000792">
    <property type="entry name" value="Tscrpt_reg_LuxR_C"/>
</dbReference>
<dbReference type="CDD" id="cd06170">
    <property type="entry name" value="LuxR_C_like"/>
    <property type="match status" value="1"/>
</dbReference>
<dbReference type="Proteomes" id="UP000199187">
    <property type="component" value="Unassembled WGS sequence"/>
</dbReference>
<evidence type="ECO:0000313" key="6">
    <source>
        <dbReference type="Proteomes" id="UP000199187"/>
    </source>
</evidence>
<keyword evidence="2" id="KW-0238">DNA-binding</keyword>
<dbReference type="GO" id="GO:0006355">
    <property type="term" value="P:regulation of DNA-templated transcription"/>
    <property type="evidence" value="ECO:0007669"/>
    <property type="project" value="InterPro"/>
</dbReference>
<dbReference type="PANTHER" id="PTHR44688">
    <property type="entry name" value="DNA-BINDING TRANSCRIPTIONAL ACTIVATOR DEVR_DOSR"/>
    <property type="match status" value="1"/>
</dbReference>
<dbReference type="SUPFAM" id="SSF52540">
    <property type="entry name" value="P-loop containing nucleoside triphosphate hydrolases"/>
    <property type="match status" value="1"/>
</dbReference>
<dbReference type="InterPro" id="IPR027417">
    <property type="entry name" value="P-loop_NTPase"/>
</dbReference>
<evidence type="ECO:0000256" key="1">
    <source>
        <dbReference type="ARBA" id="ARBA00023015"/>
    </source>
</evidence>
<dbReference type="SUPFAM" id="SSF48452">
    <property type="entry name" value="TPR-like"/>
    <property type="match status" value="1"/>
</dbReference>
<gene>
    <name evidence="5" type="ORF">SAMN05192562_107118</name>
</gene>
<reference evidence="6" key="1">
    <citation type="submission" date="2016-10" db="EMBL/GenBank/DDBJ databases">
        <authorList>
            <person name="Varghese N."/>
            <person name="Submissions S."/>
        </authorList>
    </citation>
    <scope>NUCLEOTIDE SEQUENCE [LARGE SCALE GENOMIC DNA]</scope>
    <source>
        <strain evidence="6">Ah-143</strain>
    </source>
</reference>
<organism evidence="5 6">
    <name type="scientific">Kosakonia arachidis</name>
    <dbReference type="NCBI Taxonomy" id="551989"/>
    <lineage>
        <taxon>Bacteria</taxon>
        <taxon>Pseudomonadati</taxon>
        <taxon>Pseudomonadota</taxon>
        <taxon>Gammaproteobacteria</taxon>
        <taxon>Enterobacterales</taxon>
        <taxon>Enterobacteriaceae</taxon>
        <taxon>Kosakonia</taxon>
    </lineage>
</organism>
<dbReference type="PRINTS" id="PR00038">
    <property type="entry name" value="HTHLUXR"/>
</dbReference>
<accession>A0A1I7DX45</accession>
<dbReference type="SUPFAM" id="SSF46894">
    <property type="entry name" value="C-terminal effector domain of the bipartite response regulators"/>
    <property type="match status" value="1"/>
</dbReference>
<dbReference type="AlphaFoldDB" id="A0A1I7DX45"/>
<proteinExistence type="predicted"/>
<dbReference type="InterPro" id="IPR041664">
    <property type="entry name" value="AAA_16"/>
</dbReference>
<evidence type="ECO:0000259" key="4">
    <source>
        <dbReference type="PROSITE" id="PS50043"/>
    </source>
</evidence>
<dbReference type="Pfam" id="PF13191">
    <property type="entry name" value="AAA_16"/>
    <property type="match status" value="1"/>
</dbReference>
<keyword evidence="1" id="KW-0805">Transcription regulation</keyword>
<dbReference type="OrthoDB" id="9796655at2"/>
<protein>
    <submittedName>
        <fullName evidence="5">LuxR family transcriptional regulator, maltose regulon positive regulatory protein</fullName>
    </submittedName>
</protein>
<dbReference type="InterPro" id="IPR016032">
    <property type="entry name" value="Sig_transdc_resp-reg_C-effctor"/>
</dbReference>
<dbReference type="InterPro" id="IPR059106">
    <property type="entry name" value="WHD_MalT"/>
</dbReference>
<dbReference type="InterPro" id="IPR011990">
    <property type="entry name" value="TPR-like_helical_dom_sf"/>
</dbReference>
<dbReference type="InterPro" id="IPR036388">
    <property type="entry name" value="WH-like_DNA-bd_sf"/>
</dbReference>
<dbReference type="Pfam" id="PF00196">
    <property type="entry name" value="GerE"/>
    <property type="match status" value="1"/>
</dbReference>
<dbReference type="EMBL" id="FPAU01000007">
    <property type="protein sequence ID" value="SFU16223.1"/>
    <property type="molecule type" value="Genomic_DNA"/>
</dbReference>
<evidence type="ECO:0000256" key="2">
    <source>
        <dbReference type="ARBA" id="ARBA00023125"/>
    </source>
</evidence>
<dbReference type="GO" id="GO:0003677">
    <property type="term" value="F:DNA binding"/>
    <property type="evidence" value="ECO:0007669"/>
    <property type="project" value="UniProtKB-KW"/>
</dbReference>
<name>A0A1I7DX45_9ENTR</name>
<dbReference type="Gene3D" id="1.10.10.10">
    <property type="entry name" value="Winged helix-like DNA-binding domain superfamily/Winged helix DNA-binding domain"/>
    <property type="match status" value="1"/>
</dbReference>
<dbReference type="RefSeq" id="WP_090125370.1">
    <property type="nucleotide sequence ID" value="NZ_CP045300.1"/>
</dbReference>
<sequence length="902" mass="100719">MAFLSSTMDVSAVQTHDEPFRFARALPLILTKLSPPRSPGTLVQRDRLLQQLDGAASRNLTLVCAAAGFGKTTLLAQWYHRRLQRGDSIAWLSLEEDDNSPLLFMRYLQSALHPLYQQEKNPLLPVSTAELAGDFAHFCATLINLLHTHPRPLYLILDDYQHIQHPSIHTGLSWMLAHAPACLHLVLGSRCPPPWALSRLQIEDQLLEIDDDALRFTHDEAHAWFSATTAIPVKKETLHRLISVTEGWIAGMKMAAFAPPGHTNNEGSLRASSRSVSRYLDEVVFAPLPADVFDFLLRTSLLNRLHPALCDAVTGLHNGEEMLAWIAERNLFLSTLDDEGFWFRYHPLMRDALFTRLQRHGQQVVSLLHERASTWFAAQQLWAEAIRHTLAAGKPMTSHAAAGSQSLAEEGDIDTMVRWMRYLPADVTPARIELQINLAWALAHYFRFDDARQLLDELDAVVAKNPALARPCRIKLRVVRAICEAFAENIAASLAIVEPLLQAVPCGDIWVDGLVCNILSYGYLVASRPQQALDVHQRIAIPQAPLRNLFVEVYRAFVMAQACLRQGDLTQAEQLASRALCHAEQHTGTNSSSSATLAPLLAEIAWEQGSDERIEELLTLRLQTIDGVSPPDGLSSCYRVLARNAQQNNQHHEALALLQHAEQLAGQRGWLRIRALLLAEQLALYLLIGQHDTAERVLVQLLQIHAADPHQQVHIDRYRVISQCRILMAHGELLTAASLLHTQVAALEQCGEWLNAVRLRLLEAIALFRGGEIGQAATVGLPALQSAVAKNLRRSLQDLGPDLVLWLAHLNKQPTQDISIRTLLSQLGAMLPAPATPCLRLTEREQQILRLIADGHSNKQIARALGISVETVKWHLKQLYEKLQVKGRIQAVNQARKQQLLR</sequence>
<dbReference type="SMART" id="SM00421">
    <property type="entry name" value="HTH_LUXR"/>
    <property type="match status" value="1"/>
</dbReference>
<dbReference type="Pfam" id="PF25873">
    <property type="entry name" value="WHD_MalT"/>
    <property type="match status" value="1"/>
</dbReference>
<dbReference type="PANTHER" id="PTHR44688:SF16">
    <property type="entry name" value="DNA-BINDING TRANSCRIPTIONAL ACTIVATOR DEVR_DOSR"/>
    <property type="match status" value="1"/>
</dbReference>
<dbReference type="PROSITE" id="PS50043">
    <property type="entry name" value="HTH_LUXR_2"/>
    <property type="match status" value="1"/>
</dbReference>
<keyword evidence="3" id="KW-0804">Transcription</keyword>